<proteinExistence type="predicted"/>
<organism evidence="1 2">
    <name type="scientific">Puccinia coronata f. sp. avenae</name>
    <dbReference type="NCBI Taxonomy" id="200324"/>
    <lineage>
        <taxon>Eukaryota</taxon>
        <taxon>Fungi</taxon>
        <taxon>Dikarya</taxon>
        <taxon>Basidiomycota</taxon>
        <taxon>Pucciniomycotina</taxon>
        <taxon>Pucciniomycetes</taxon>
        <taxon>Pucciniales</taxon>
        <taxon>Pucciniaceae</taxon>
        <taxon>Puccinia</taxon>
    </lineage>
</organism>
<dbReference type="Proteomes" id="UP000235392">
    <property type="component" value="Unassembled WGS sequence"/>
</dbReference>
<dbReference type="EMBL" id="PGCI01000008">
    <property type="protein sequence ID" value="PLW50836.1"/>
    <property type="molecule type" value="Genomic_DNA"/>
</dbReference>
<dbReference type="AlphaFoldDB" id="A0A2N5VLL0"/>
<name>A0A2N5VLL0_9BASI</name>
<evidence type="ECO:0000313" key="2">
    <source>
        <dbReference type="Proteomes" id="UP000235392"/>
    </source>
</evidence>
<accession>A0A2N5VLL0</accession>
<reference evidence="1 2" key="1">
    <citation type="submission" date="2017-11" db="EMBL/GenBank/DDBJ databases">
        <title>De novo assembly and phasing of dikaryotic genomes from two isolates of Puccinia coronata f. sp. avenae, the causal agent of oat crown rust.</title>
        <authorList>
            <person name="Miller M.E."/>
            <person name="Zhang Y."/>
            <person name="Omidvar V."/>
            <person name="Sperschneider J."/>
            <person name="Schwessinger B."/>
            <person name="Raley C."/>
            <person name="Palmer J.M."/>
            <person name="Garnica D."/>
            <person name="Upadhyaya N."/>
            <person name="Rathjen J."/>
            <person name="Taylor J.M."/>
            <person name="Park R.F."/>
            <person name="Dodds P.N."/>
            <person name="Hirsch C.D."/>
            <person name="Kianian S.F."/>
            <person name="Figueroa M."/>
        </authorList>
    </citation>
    <scope>NUCLEOTIDE SEQUENCE [LARGE SCALE GENOMIC DNA]</scope>
    <source>
        <strain evidence="1">12SD80</strain>
    </source>
</reference>
<sequence length="106" mass="12066">MAQTFLADYLDWYSLIPKLIQSTTSVYNLETMDNSPIPLPNDENDVSQHLLRGQQITQDLLAKDEVLNILLEMSDSSSNHGFASYKQQGPCGKWHQDTYWDLASIC</sequence>
<evidence type="ECO:0000313" key="1">
    <source>
        <dbReference type="EMBL" id="PLW50836.1"/>
    </source>
</evidence>
<comment type="caution">
    <text evidence="1">The sequence shown here is derived from an EMBL/GenBank/DDBJ whole genome shotgun (WGS) entry which is preliminary data.</text>
</comment>
<gene>
    <name evidence="1" type="ORF">PCASD_01177</name>
</gene>
<protein>
    <submittedName>
        <fullName evidence="1">Uncharacterized protein</fullName>
    </submittedName>
</protein>